<dbReference type="Gene3D" id="1.20.140.40">
    <property type="entry name" value="Invertase/pectin methylesterase inhibitor family protein"/>
    <property type="match status" value="1"/>
</dbReference>
<dbReference type="SMART" id="SM00856">
    <property type="entry name" value="PMEI"/>
    <property type="match status" value="1"/>
</dbReference>
<evidence type="ECO:0000256" key="2">
    <source>
        <dbReference type="ARBA" id="ARBA00038471"/>
    </source>
</evidence>
<comment type="similarity">
    <text evidence="2">Belongs to the PMEI family.</text>
</comment>
<accession>A0ABD1M0X4</accession>
<dbReference type="AlphaFoldDB" id="A0ABD1M0X4"/>
<dbReference type="InterPro" id="IPR035513">
    <property type="entry name" value="Invertase/methylesterase_inhib"/>
</dbReference>
<comment type="caution">
    <text evidence="4">The sequence shown here is derived from an EMBL/GenBank/DDBJ whole genome shotgun (WGS) entry which is preliminary data.</text>
</comment>
<dbReference type="InterPro" id="IPR051955">
    <property type="entry name" value="PME_Inhibitor"/>
</dbReference>
<gene>
    <name evidence="4" type="ORF">Fmac_022798</name>
</gene>
<dbReference type="Proteomes" id="UP001603857">
    <property type="component" value="Unassembled WGS sequence"/>
</dbReference>
<dbReference type="PANTHER" id="PTHR31080">
    <property type="entry name" value="PECTINESTERASE INHIBITOR-LIKE"/>
    <property type="match status" value="1"/>
</dbReference>
<evidence type="ECO:0000259" key="3">
    <source>
        <dbReference type="SMART" id="SM00856"/>
    </source>
</evidence>
<evidence type="ECO:0000256" key="1">
    <source>
        <dbReference type="ARBA" id="ARBA00022729"/>
    </source>
</evidence>
<reference evidence="4 5" key="1">
    <citation type="submission" date="2024-08" db="EMBL/GenBank/DDBJ databases">
        <title>Insights into the chromosomal genome structure of Flemingia macrophylla.</title>
        <authorList>
            <person name="Ding Y."/>
            <person name="Zhao Y."/>
            <person name="Bi W."/>
            <person name="Wu M."/>
            <person name="Zhao G."/>
            <person name="Gong Y."/>
            <person name="Li W."/>
            <person name="Zhang P."/>
        </authorList>
    </citation>
    <scope>NUCLEOTIDE SEQUENCE [LARGE SCALE GENOMIC DNA]</scope>
    <source>
        <strain evidence="4">DYQJB</strain>
        <tissue evidence="4">Leaf</tissue>
    </source>
</reference>
<evidence type="ECO:0000313" key="4">
    <source>
        <dbReference type="EMBL" id="KAL2329371.1"/>
    </source>
</evidence>
<evidence type="ECO:0000313" key="5">
    <source>
        <dbReference type="Proteomes" id="UP001603857"/>
    </source>
</evidence>
<dbReference type="PANTHER" id="PTHR31080:SF292">
    <property type="entry name" value="PLANT INVERTASE_PECTIN METHYLESTERASE INHIBITOR"/>
    <property type="match status" value="1"/>
</dbReference>
<dbReference type="CDD" id="cd15798">
    <property type="entry name" value="PMEI-like_3"/>
    <property type="match status" value="1"/>
</dbReference>
<dbReference type="EMBL" id="JBGMDY010000007">
    <property type="protein sequence ID" value="KAL2329371.1"/>
    <property type="molecule type" value="Genomic_DNA"/>
</dbReference>
<dbReference type="InterPro" id="IPR006501">
    <property type="entry name" value="Pectinesterase_inhib_dom"/>
</dbReference>
<name>A0ABD1M0X4_9FABA</name>
<proteinExistence type="inferred from homology"/>
<feature type="domain" description="Pectinesterase inhibitor" evidence="3">
    <location>
        <begin position="102"/>
        <end position="260"/>
    </location>
</feature>
<dbReference type="SUPFAM" id="SSF101148">
    <property type="entry name" value="Plant invertase/pectin methylesterase inhibitor"/>
    <property type="match status" value="1"/>
</dbReference>
<organism evidence="4 5">
    <name type="scientific">Flemingia macrophylla</name>
    <dbReference type="NCBI Taxonomy" id="520843"/>
    <lineage>
        <taxon>Eukaryota</taxon>
        <taxon>Viridiplantae</taxon>
        <taxon>Streptophyta</taxon>
        <taxon>Embryophyta</taxon>
        <taxon>Tracheophyta</taxon>
        <taxon>Spermatophyta</taxon>
        <taxon>Magnoliopsida</taxon>
        <taxon>eudicotyledons</taxon>
        <taxon>Gunneridae</taxon>
        <taxon>Pentapetalae</taxon>
        <taxon>rosids</taxon>
        <taxon>fabids</taxon>
        <taxon>Fabales</taxon>
        <taxon>Fabaceae</taxon>
        <taxon>Papilionoideae</taxon>
        <taxon>50 kb inversion clade</taxon>
        <taxon>NPAAA clade</taxon>
        <taxon>indigoferoid/millettioid clade</taxon>
        <taxon>Phaseoleae</taxon>
        <taxon>Flemingia</taxon>
    </lineage>
</organism>
<dbReference type="Pfam" id="PF04043">
    <property type="entry name" value="PMEI"/>
    <property type="match status" value="1"/>
</dbReference>
<keyword evidence="1" id="KW-0732">Signal</keyword>
<sequence>MHLHVASHLVRFTFNFLMNRLDFSDAYSFIPFSDLLTISHNLLIKPPFFTSTNANAKEIEREIKMAMQALVSILLSLVFISTFLQIASSASNSDPTTNSTKAYKKFIKDQCNSTPYPKLCYKFLSSYASTIKRNRVTLTKISIHVALKAAKAASRTLTNVSKSKGLTHGETSVIADCRENVGDSVDLLGQSADELAHLNGTSIDQKFQWDSIKTWMSAAITDLSTCTDEFDEIQVRPSLQSKIKTSVYNVSWLNSNALAFVNRLYY</sequence>
<keyword evidence="5" id="KW-1185">Reference proteome</keyword>
<protein>
    <recommendedName>
        <fullName evidence="3">Pectinesterase inhibitor domain-containing protein</fullName>
    </recommendedName>
</protein>
<dbReference type="NCBIfam" id="TIGR01614">
    <property type="entry name" value="PME_inhib"/>
    <property type="match status" value="1"/>
</dbReference>